<dbReference type="InterPro" id="IPR009057">
    <property type="entry name" value="Homeodomain-like_sf"/>
</dbReference>
<sequence>MDANPATQFPCSNASPSEGRILTALPDTWKPAPVASPWDGIQVHNYQISEEGEVRDLRFESNLLLCLYRKPHERVESLNRFGRWQHADASDSSVAYGPPNAALNYRWGVNLEQSHLIINIDWLQGTSGRMPIPLHGWFAGIHDRILVQLIDEIVRDASSGTPTGVEHAEWLALSALYRFTALARNTTWECNMGLADAIMDRALQFIHSGLDSTLRVREIASAAGFESNLYGFMRLFGKYTGLPPHQYVMEARLERAKNMLLRGQGSVTDVALACGFNNMSHFSTAFKRRWATSPSQLIKGSR</sequence>
<keyword evidence="6" id="KW-1185">Reference proteome</keyword>
<dbReference type="PANTHER" id="PTHR46796">
    <property type="entry name" value="HTH-TYPE TRANSCRIPTIONAL ACTIVATOR RHAS-RELATED"/>
    <property type="match status" value="1"/>
</dbReference>
<evidence type="ECO:0000256" key="3">
    <source>
        <dbReference type="ARBA" id="ARBA00023163"/>
    </source>
</evidence>
<gene>
    <name evidence="5" type="ORF">SB593_16120</name>
</gene>
<keyword evidence="1" id="KW-0805">Transcription regulation</keyword>
<feature type="domain" description="HTH araC/xylS-type" evidence="4">
    <location>
        <begin position="200"/>
        <end position="300"/>
    </location>
</feature>
<dbReference type="Gene3D" id="1.10.10.60">
    <property type="entry name" value="Homeodomain-like"/>
    <property type="match status" value="2"/>
</dbReference>
<proteinExistence type="predicted"/>
<organism evidence="5 6">
    <name type="scientific">Burkholderia anthinoferrum</name>
    <dbReference type="NCBI Taxonomy" id="3090833"/>
    <lineage>
        <taxon>Bacteria</taxon>
        <taxon>Pseudomonadati</taxon>
        <taxon>Pseudomonadota</taxon>
        <taxon>Betaproteobacteria</taxon>
        <taxon>Burkholderiales</taxon>
        <taxon>Burkholderiaceae</taxon>
        <taxon>Burkholderia</taxon>
    </lineage>
</organism>
<evidence type="ECO:0000256" key="1">
    <source>
        <dbReference type="ARBA" id="ARBA00023015"/>
    </source>
</evidence>
<keyword evidence="3" id="KW-0804">Transcription</keyword>
<protein>
    <submittedName>
        <fullName evidence="5">AraC family transcriptional regulator</fullName>
    </submittedName>
</protein>
<dbReference type="InterPro" id="IPR018062">
    <property type="entry name" value="HTH_AraC-typ_CS"/>
</dbReference>
<dbReference type="InterPro" id="IPR018060">
    <property type="entry name" value="HTH_AraC"/>
</dbReference>
<dbReference type="RefSeq" id="WP_179231801.1">
    <property type="nucleotide sequence ID" value="NZ_JAWRKY010000007.1"/>
</dbReference>
<evidence type="ECO:0000313" key="6">
    <source>
        <dbReference type="Proteomes" id="UP001304467"/>
    </source>
</evidence>
<dbReference type="PANTHER" id="PTHR46796:SF6">
    <property type="entry name" value="ARAC SUBFAMILY"/>
    <property type="match status" value="1"/>
</dbReference>
<evidence type="ECO:0000256" key="2">
    <source>
        <dbReference type="ARBA" id="ARBA00023125"/>
    </source>
</evidence>
<evidence type="ECO:0000259" key="4">
    <source>
        <dbReference type="PROSITE" id="PS01124"/>
    </source>
</evidence>
<name>A0ABU5WNI3_9BURK</name>
<dbReference type="Proteomes" id="UP001304467">
    <property type="component" value="Unassembled WGS sequence"/>
</dbReference>
<evidence type="ECO:0000313" key="5">
    <source>
        <dbReference type="EMBL" id="MEB2580479.1"/>
    </source>
</evidence>
<reference evidence="5 6" key="1">
    <citation type="journal article" date="2023" name="Front. Microbiol.">
        <title>Genomic analyses of Burkholderia respiratory isolates indicates two evolutionarily distinct B. anthina clades.</title>
        <authorList>
            <person name="Pham A."/>
            <person name="Volmer J.G."/>
            <person name="Chambers D.C."/>
            <person name="Smith D.J."/>
            <person name="Reid D.W."/>
            <person name="Burr L."/>
            <person name="Wells T.J."/>
        </authorList>
    </citation>
    <scope>NUCLEOTIDE SEQUENCE [LARGE SCALE GENOMIC DNA]</scope>
    <source>
        <strain evidence="5 6">BCCIQ07A</strain>
    </source>
</reference>
<dbReference type="InterPro" id="IPR050204">
    <property type="entry name" value="AraC_XylS_family_regulators"/>
</dbReference>
<dbReference type="SUPFAM" id="SSF46689">
    <property type="entry name" value="Homeodomain-like"/>
    <property type="match status" value="2"/>
</dbReference>
<dbReference type="PROSITE" id="PS01124">
    <property type="entry name" value="HTH_ARAC_FAMILY_2"/>
    <property type="match status" value="1"/>
</dbReference>
<dbReference type="PROSITE" id="PS00041">
    <property type="entry name" value="HTH_ARAC_FAMILY_1"/>
    <property type="match status" value="1"/>
</dbReference>
<dbReference type="InterPro" id="IPR020449">
    <property type="entry name" value="Tscrpt_reg_AraC-type_HTH"/>
</dbReference>
<comment type="caution">
    <text evidence="5">The sequence shown here is derived from an EMBL/GenBank/DDBJ whole genome shotgun (WGS) entry which is preliminary data.</text>
</comment>
<keyword evidence="2" id="KW-0238">DNA-binding</keyword>
<accession>A0ABU5WNI3</accession>
<dbReference type="PRINTS" id="PR00032">
    <property type="entry name" value="HTHARAC"/>
</dbReference>
<dbReference type="Pfam" id="PF12833">
    <property type="entry name" value="HTH_18"/>
    <property type="match status" value="1"/>
</dbReference>
<dbReference type="SMART" id="SM00342">
    <property type="entry name" value="HTH_ARAC"/>
    <property type="match status" value="1"/>
</dbReference>
<dbReference type="EMBL" id="JAWRLE010000024">
    <property type="protein sequence ID" value="MEB2580479.1"/>
    <property type="molecule type" value="Genomic_DNA"/>
</dbReference>